<dbReference type="GO" id="GO:0005737">
    <property type="term" value="C:cytoplasm"/>
    <property type="evidence" value="ECO:0007669"/>
    <property type="project" value="TreeGrafter"/>
</dbReference>
<dbReference type="GO" id="GO:0046872">
    <property type="term" value="F:metal ion binding"/>
    <property type="evidence" value="ECO:0007669"/>
    <property type="project" value="UniProtKB-KW"/>
</dbReference>
<comment type="similarity">
    <text evidence="7">Belongs to the FPP/GGPP synthase family.</text>
</comment>
<sequence length="425" mass="47744">MAARLPSIACSFGLVKKAIVENICKSDSIVLTKEISELLDYNLLGGKLIRGSLLLSVFDAMCPRCSAEVRNQASQLGWATELLHAGLLVQDDIMDESLKRRSHDCWHRIRNVGLNAVNDGLLLQSAALVLPSYILGTHPALPAVEREFQQALFWTAVGQKMDGSRATPSNSTQEWYRCLTLNKTGRYSFWLPTKVALLISGTKAVEETDRLFRLCSLLGFYYQVQDDYIDCFSSINNEEDEMCNDIATGKVTWPLITALESLSPKSSLWNKLWSSYGIQELGHVESVKSIYVKLAVINDLTCSAVRSVFRMLMDNLYQRKDVRSLKPSADYCILKAILVAKEELLWVKIVTRLPYCAEKQGITVRRLIINPTALNLLSHNEQCLSVGTRYRFIRQWVALLGNVIRPSGLFPVCITALLQPEAMMN</sequence>
<comment type="cofactor">
    <cofactor evidence="1">
        <name>Mg(2+)</name>
        <dbReference type="ChEBI" id="CHEBI:18420"/>
    </cofactor>
</comment>
<keyword evidence="2 7" id="KW-0808">Transferase</keyword>
<dbReference type="GO" id="GO:0004161">
    <property type="term" value="F:dimethylallyltranstransferase activity"/>
    <property type="evidence" value="ECO:0007669"/>
    <property type="project" value="TreeGrafter"/>
</dbReference>
<accession>A0A5S6QQ95</accession>
<dbReference type="PROSITE" id="PS00444">
    <property type="entry name" value="POLYPRENYL_SYNTHASE_2"/>
    <property type="match status" value="1"/>
</dbReference>
<dbReference type="InterPro" id="IPR008949">
    <property type="entry name" value="Isoprenoid_synthase_dom_sf"/>
</dbReference>
<keyword evidence="4" id="KW-0460">Magnesium</keyword>
<evidence type="ECO:0000256" key="3">
    <source>
        <dbReference type="ARBA" id="ARBA00022723"/>
    </source>
</evidence>
<keyword evidence="8" id="KW-1185">Reference proteome</keyword>
<comment type="pathway">
    <text evidence="5">Pheromone biosynthesis.</text>
</comment>
<evidence type="ECO:0000313" key="9">
    <source>
        <dbReference type="WBParaSite" id="TMUE_2000009334.1"/>
    </source>
</evidence>
<dbReference type="SFLD" id="SFLDS00005">
    <property type="entry name" value="Isoprenoid_Synthase_Type_I"/>
    <property type="match status" value="1"/>
</dbReference>
<name>A0A5S6QQ95_TRIMR</name>
<dbReference type="AlphaFoldDB" id="A0A5S6QQ95"/>
<dbReference type="GO" id="GO:0045337">
    <property type="term" value="P:farnesyl diphosphate biosynthetic process"/>
    <property type="evidence" value="ECO:0007669"/>
    <property type="project" value="TreeGrafter"/>
</dbReference>
<keyword evidence="3" id="KW-0479">Metal-binding</keyword>
<reference evidence="9" key="1">
    <citation type="submission" date="2019-12" db="UniProtKB">
        <authorList>
            <consortium name="WormBaseParasite"/>
        </authorList>
    </citation>
    <scope>IDENTIFICATION</scope>
</reference>
<dbReference type="InterPro" id="IPR039702">
    <property type="entry name" value="FPS1-like"/>
</dbReference>
<dbReference type="SUPFAM" id="SSF48576">
    <property type="entry name" value="Terpenoid synthases"/>
    <property type="match status" value="1"/>
</dbReference>
<evidence type="ECO:0000256" key="1">
    <source>
        <dbReference type="ARBA" id="ARBA00001946"/>
    </source>
</evidence>
<dbReference type="Gene3D" id="1.10.600.10">
    <property type="entry name" value="Farnesyl Diphosphate Synthase"/>
    <property type="match status" value="1"/>
</dbReference>
<evidence type="ECO:0000256" key="4">
    <source>
        <dbReference type="ARBA" id="ARBA00022842"/>
    </source>
</evidence>
<dbReference type="InterPro" id="IPR000092">
    <property type="entry name" value="Polyprenyl_synt"/>
</dbReference>
<dbReference type="GO" id="GO:0042811">
    <property type="term" value="P:pheromone biosynthetic process"/>
    <property type="evidence" value="ECO:0007669"/>
    <property type="project" value="UniProtKB-ARBA"/>
</dbReference>
<evidence type="ECO:0000256" key="2">
    <source>
        <dbReference type="ARBA" id="ARBA00022679"/>
    </source>
</evidence>
<protein>
    <recommendedName>
        <fullName evidence="6">Farnesyl pyrophosphate synthase</fullName>
    </recommendedName>
</protein>
<dbReference type="PANTHER" id="PTHR11525:SF0">
    <property type="entry name" value="FARNESYL PYROPHOSPHATE SYNTHASE"/>
    <property type="match status" value="1"/>
</dbReference>
<dbReference type="PANTHER" id="PTHR11525">
    <property type="entry name" value="FARNESYL-PYROPHOSPHATE SYNTHETASE"/>
    <property type="match status" value="1"/>
</dbReference>
<organism evidence="8 9">
    <name type="scientific">Trichuris muris</name>
    <name type="common">Mouse whipworm</name>
    <dbReference type="NCBI Taxonomy" id="70415"/>
    <lineage>
        <taxon>Eukaryota</taxon>
        <taxon>Metazoa</taxon>
        <taxon>Ecdysozoa</taxon>
        <taxon>Nematoda</taxon>
        <taxon>Enoplea</taxon>
        <taxon>Dorylaimia</taxon>
        <taxon>Trichinellida</taxon>
        <taxon>Trichuridae</taxon>
        <taxon>Trichuris</taxon>
    </lineage>
</organism>
<evidence type="ECO:0000256" key="7">
    <source>
        <dbReference type="RuleBase" id="RU004466"/>
    </source>
</evidence>
<dbReference type="GO" id="GO:0004337">
    <property type="term" value="F:(2E,6E)-farnesyl diphosphate synthase activity"/>
    <property type="evidence" value="ECO:0007669"/>
    <property type="project" value="TreeGrafter"/>
</dbReference>
<evidence type="ECO:0000256" key="5">
    <source>
        <dbReference type="ARBA" id="ARBA00033740"/>
    </source>
</evidence>
<dbReference type="Pfam" id="PF00348">
    <property type="entry name" value="polyprenyl_synt"/>
    <property type="match status" value="1"/>
</dbReference>
<evidence type="ECO:0000313" key="8">
    <source>
        <dbReference type="Proteomes" id="UP000046395"/>
    </source>
</evidence>
<evidence type="ECO:0000256" key="6">
    <source>
        <dbReference type="ARBA" id="ARBA00034546"/>
    </source>
</evidence>
<dbReference type="InterPro" id="IPR033749">
    <property type="entry name" value="Polyprenyl_synt_CS"/>
</dbReference>
<dbReference type="WBParaSite" id="TMUE_2000009334.1">
    <property type="protein sequence ID" value="TMUE_2000009334.1"/>
    <property type="gene ID" value="WBGene00286072"/>
</dbReference>
<proteinExistence type="inferred from homology"/>
<dbReference type="Proteomes" id="UP000046395">
    <property type="component" value="Unassembled WGS sequence"/>
</dbReference>
<dbReference type="STRING" id="70415.A0A5S6QQ95"/>